<accession>A0ABT7EPQ0</accession>
<feature type="transmembrane region" description="Helical" evidence="1">
    <location>
        <begin position="211"/>
        <end position="229"/>
    </location>
</feature>
<dbReference type="Gene3D" id="1.25.40.10">
    <property type="entry name" value="Tetratricopeptide repeat domain"/>
    <property type="match status" value="1"/>
</dbReference>
<dbReference type="InterPro" id="IPR051533">
    <property type="entry name" value="WaaL-like"/>
</dbReference>
<dbReference type="InterPro" id="IPR046001">
    <property type="entry name" value="DUF5957"/>
</dbReference>
<feature type="transmembrane region" description="Helical" evidence="1">
    <location>
        <begin position="236"/>
        <end position="255"/>
    </location>
</feature>
<comment type="caution">
    <text evidence="2">The sequence shown here is derived from an EMBL/GenBank/DDBJ whole genome shotgun (WGS) entry which is preliminary data.</text>
</comment>
<keyword evidence="3" id="KW-1185">Reference proteome</keyword>
<name>A0ABT7EPQ0_9GAMM</name>
<protein>
    <recommendedName>
        <fullName evidence="4">O-antigen polymerase</fullName>
    </recommendedName>
</protein>
<sequence>MSSALFDSSYLSNSVALKTLVIIFSCVISVAYYEGFYYQYNHPKWMAFDVFCTLVFIYAIRSCNAVKLNLIGVTISMLVLYMLVSLAWAPNTFESLLFICRFLAYTLSIHIIVSSFSKEKLFGILTDSVLYTSIFFSAATIYERYWLDIPYSSQNFSPIGFVNYLGHVLNIWIPILVLSIYSKRKSFPHLLCGLISLAFLMHLLVESNIRGTILGLLLGEIVVICTILLKTKKIPIKYFSISVAFLCAIVSFNAIDELGLSKLERQFKSIQSLDTGREDLFLNTLDMIKDNPHGVGVNSFELIHQKYAKAGTENSSPYITELSILKTPYNILLKFYSELGFIGGSLFLVIFGFIFVQAFVNLLKGDYVDAWIFMAVFSLYFHSMFSSVFLTPASLFFSIFLFSLMLLRGNNYFSRTVSLEIKPVLLYLPIIIILGYLSTLKTISGNLSTTGYRLGETDRVKHALEVNPYDYFAALRLFELYLIMERNEEKALKSLEHAIELYPYNLYMLIRAAEVAAQIGLNDKAEAYKARALEINPHNNQALSVNTGGKVRE</sequence>
<feature type="transmembrane region" description="Helical" evidence="1">
    <location>
        <begin position="95"/>
        <end position="114"/>
    </location>
</feature>
<feature type="transmembrane region" description="Helical" evidence="1">
    <location>
        <begin position="389"/>
        <end position="407"/>
    </location>
</feature>
<keyword evidence="1" id="KW-0472">Membrane</keyword>
<feature type="transmembrane region" description="Helical" evidence="1">
    <location>
        <begin position="161"/>
        <end position="180"/>
    </location>
</feature>
<evidence type="ECO:0000313" key="2">
    <source>
        <dbReference type="EMBL" id="MDK2596988.1"/>
    </source>
</evidence>
<dbReference type="PANTHER" id="PTHR37422">
    <property type="entry name" value="TEICHURONIC ACID BIOSYNTHESIS PROTEIN TUAE"/>
    <property type="match status" value="1"/>
</dbReference>
<feature type="transmembrane region" description="Helical" evidence="1">
    <location>
        <begin position="121"/>
        <end position="141"/>
    </location>
</feature>
<keyword evidence="1" id="KW-1133">Transmembrane helix</keyword>
<evidence type="ECO:0000256" key="1">
    <source>
        <dbReference type="SAM" id="Phobius"/>
    </source>
</evidence>
<organism evidence="2 3">
    <name type="scientific">Pseudoalteromonas obscura</name>
    <dbReference type="NCBI Taxonomy" id="3048491"/>
    <lineage>
        <taxon>Bacteria</taxon>
        <taxon>Pseudomonadati</taxon>
        <taxon>Pseudomonadota</taxon>
        <taxon>Gammaproteobacteria</taxon>
        <taxon>Alteromonadales</taxon>
        <taxon>Pseudoalteromonadaceae</taxon>
        <taxon>Pseudoalteromonas</taxon>
    </lineage>
</organism>
<evidence type="ECO:0008006" key="4">
    <source>
        <dbReference type="Google" id="ProtNLM"/>
    </source>
</evidence>
<feature type="transmembrane region" description="Helical" evidence="1">
    <location>
        <begin position="68"/>
        <end position="89"/>
    </location>
</feature>
<keyword evidence="1" id="KW-0812">Transmembrane</keyword>
<dbReference type="RefSeq" id="WP_284138077.1">
    <property type="nucleotide sequence ID" value="NZ_JASJUT010000008.1"/>
</dbReference>
<gene>
    <name evidence="2" type="ORF">QNM18_18200</name>
</gene>
<dbReference type="PANTHER" id="PTHR37422:SF13">
    <property type="entry name" value="LIPOPOLYSACCHARIDE BIOSYNTHESIS PROTEIN PA4999-RELATED"/>
    <property type="match status" value="1"/>
</dbReference>
<feature type="transmembrane region" description="Helical" evidence="1">
    <location>
        <begin position="15"/>
        <end position="33"/>
    </location>
</feature>
<dbReference type="Pfam" id="PF19382">
    <property type="entry name" value="DUF5957"/>
    <property type="match status" value="1"/>
</dbReference>
<dbReference type="SUPFAM" id="SSF48452">
    <property type="entry name" value="TPR-like"/>
    <property type="match status" value="1"/>
</dbReference>
<feature type="transmembrane region" description="Helical" evidence="1">
    <location>
        <begin position="187"/>
        <end position="205"/>
    </location>
</feature>
<feature type="transmembrane region" description="Helical" evidence="1">
    <location>
        <begin position="339"/>
        <end position="360"/>
    </location>
</feature>
<feature type="transmembrane region" description="Helical" evidence="1">
    <location>
        <begin position="419"/>
        <end position="437"/>
    </location>
</feature>
<proteinExistence type="predicted"/>
<dbReference type="Proteomes" id="UP001231915">
    <property type="component" value="Unassembled WGS sequence"/>
</dbReference>
<dbReference type="EMBL" id="JASJUT010000008">
    <property type="protein sequence ID" value="MDK2596988.1"/>
    <property type="molecule type" value="Genomic_DNA"/>
</dbReference>
<evidence type="ECO:0000313" key="3">
    <source>
        <dbReference type="Proteomes" id="UP001231915"/>
    </source>
</evidence>
<reference evidence="2 3" key="1">
    <citation type="submission" date="2023-05" db="EMBL/GenBank/DDBJ databases">
        <title>Pseudoalteromonas ardens sp. nov., Pseudoalteromonas obscura sp. nov., and Pseudoalteromonas umbrosa sp. nov., isolated from the coral Montipora capitata.</title>
        <authorList>
            <person name="Thomas E.M."/>
            <person name="Smith E.M."/>
            <person name="Papke E."/>
            <person name="Shlafstein M.D."/>
            <person name="Oline D.K."/>
            <person name="Videau P."/>
            <person name="Saw J.H."/>
            <person name="Strangman W.K."/>
            <person name="Ushijima B."/>
        </authorList>
    </citation>
    <scope>NUCLEOTIDE SEQUENCE [LARGE SCALE GENOMIC DNA]</scope>
    <source>
        <strain evidence="2 3">P94</strain>
    </source>
</reference>
<dbReference type="InterPro" id="IPR011990">
    <property type="entry name" value="TPR-like_helical_dom_sf"/>
</dbReference>